<evidence type="ECO:0000313" key="2">
    <source>
        <dbReference type="EMBL" id="MDQ9072102.1"/>
    </source>
</evidence>
<accession>A0AAW8JL29</accession>
<reference evidence="2" key="1">
    <citation type="submission" date="2023-08" db="EMBL/GenBank/DDBJ databases">
        <title>Emergence of clinically-relevant ST2 carbapenem-resistant Acinetobacter baumannii strains in hospital sewages in Zhejiang, East of China.</title>
        <authorList>
            <person name="Kaichao C."/>
            <person name="Zhang R."/>
        </authorList>
    </citation>
    <scope>NUCLEOTIDE SEQUENCE</scope>
    <source>
        <strain evidence="2">M-SY-60</strain>
    </source>
</reference>
<comment type="caution">
    <text evidence="2">The sequence shown here is derived from an EMBL/GenBank/DDBJ whole genome shotgun (WGS) entry which is preliminary data.</text>
</comment>
<dbReference type="Proteomes" id="UP001243195">
    <property type="component" value="Unassembled WGS sequence"/>
</dbReference>
<evidence type="ECO:0008006" key="4">
    <source>
        <dbReference type="Google" id="ProtNLM"/>
    </source>
</evidence>
<feature type="coiled-coil region" evidence="1">
    <location>
        <begin position="73"/>
        <end position="123"/>
    </location>
</feature>
<evidence type="ECO:0000313" key="3">
    <source>
        <dbReference type="Proteomes" id="UP001243195"/>
    </source>
</evidence>
<name>A0AAW8JL29_9GAMM</name>
<dbReference type="EMBL" id="JAVIDA010000015">
    <property type="protein sequence ID" value="MDQ9072102.1"/>
    <property type="molecule type" value="Genomic_DNA"/>
</dbReference>
<proteinExistence type="predicted"/>
<dbReference type="AlphaFoldDB" id="A0AAW8JL29"/>
<protein>
    <recommendedName>
        <fullName evidence="4">ATPase</fullName>
    </recommendedName>
</protein>
<gene>
    <name evidence="2" type="ORF">RFH51_11595</name>
</gene>
<organism evidence="2 3">
    <name type="scientific">Acinetobacter gerneri</name>
    <dbReference type="NCBI Taxonomy" id="202952"/>
    <lineage>
        <taxon>Bacteria</taxon>
        <taxon>Pseudomonadati</taxon>
        <taxon>Pseudomonadota</taxon>
        <taxon>Gammaproteobacteria</taxon>
        <taxon>Moraxellales</taxon>
        <taxon>Moraxellaceae</taxon>
        <taxon>Acinetobacter</taxon>
    </lineage>
</organism>
<dbReference type="RefSeq" id="WP_277091529.1">
    <property type="nucleotide sequence ID" value="NZ_DAMBEH010000013.1"/>
</dbReference>
<sequence length="204" mass="23813">MVALNVGQDFKKRWLDAPEAVRQAFIDDLTRITDLFDHKTRDIQAWLEHDKRSLQVAGLKVEQAYADLKARLIEEARARKQAALEKSLEEKRAKEAEYNQQLLQDEARQYQEQTQVLADIRENVDHEIQEYTAHYHKNPEHDAVNAAPFDDSSIRSELENVRLRLELEAENLIEQAVTVFRAKLLTASQEEIEYILKDLEDKSE</sequence>
<keyword evidence="1" id="KW-0175">Coiled coil</keyword>
<evidence type="ECO:0000256" key="1">
    <source>
        <dbReference type="SAM" id="Coils"/>
    </source>
</evidence>